<dbReference type="Proteomes" id="UP001303373">
    <property type="component" value="Chromosome 10"/>
</dbReference>
<dbReference type="EMBL" id="CP138589">
    <property type="protein sequence ID" value="WPH03487.1"/>
    <property type="molecule type" value="Genomic_DNA"/>
</dbReference>
<feature type="compositionally biased region" description="Acidic residues" evidence="1">
    <location>
        <begin position="572"/>
        <end position="583"/>
    </location>
</feature>
<organism evidence="2 3">
    <name type="scientific">Acrodontium crateriforme</name>
    <dbReference type="NCBI Taxonomy" id="150365"/>
    <lineage>
        <taxon>Eukaryota</taxon>
        <taxon>Fungi</taxon>
        <taxon>Dikarya</taxon>
        <taxon>Ascomycota</taxon>
        <taxon>Pezizomycotina</taxon>
        <taxon>Dothideomycetes</taxon>
        <taxon>Dothideomycetidae</taxon>
        <taxon>Mycosphaerellales</taxon>
        <taxon>Teratosphaeriaceae</taxon>
        <taxon>Acrodontium</taxon>
    </lineage>
</organism>
<name>A0AAQ3M9I1_9PEZI</name>
<accession>A0AAQ3M9I1</accession>
<feature type="compositionally biased region" description="Low complexity" evidence="1">
    <location>
        <begin position="193"/>
        <end position="203"/>
    </location>
</feature>
<feature type="compositionally biased region" description="Polar residues" evidence="1">
    <location>
        <begin position="601"/>
        <end position="610"/>
    </location>
</feature>
<dbReference type="AlphaFoldDB" id="A0AAQ3M9I1"/>
<dbReference type="InterPro" id="IPR018822">
    <property type="entry name" value="UPF0646"/>
</dbReference>
<reference evidence="2 3" key="1">
    <citation type="submission" date="2023-11" db="EMBL/GenBank/DDBJ databases">
        <title>An acidophilic fungus is an integral part of prey digestion in a carnivorous sundew plant.</title>
        <authorList>
            <person name="Tsai I.J."/>
        </authorList>
    </citation>
    <scope>NUCLEOTIDE SEQUENCE [LARGE SCALE GENOMIC DNA]</scope>
    <source>
        <strain evidence="2">169a</strain>
    </source>
</reference>
<protein>
    <submittedName>
        <fullName evidence="2">Uncharacterized protein</fullName>
    </submittedName>
</protein>
<feature type="compositionally biased region" description="Acidic residues" evidence="1">
    <location>
        <begin position="709"/>
        <end position="720"/>
    </location>
</feature>
<dbReference type="Pfam" id="PF10336">
    <property type="entry name" value="DUF2420"/>
    <property type="match status" value="1"/>
</dbReference>
<feature type="compositionally biased region" description="Low complexity" evidence="1">
    <location>
        <begin position="535"/>
        <end position="549"/>
    </location>
</feature>
<feature type="compositionally biased region" description="Acidic residues" evidence="1">
    <location>
        <begin position="672"/>
        <end position="682"/>
    </location>
</feature>
<feature type="compositionally biased region" description="Basic and acidic residues" evidence="1">
    <location>
        <begin position="227"/>
        <end position="243"/>
    </location>
</feature>
<feature type="compositionally biased region" description="Basic and acidic residues" evidence="1">
    <location>
        <begin position="494"/>
        <end position="504"/>
    </location>
</feature>
<proteinExistence type="predicted"/>
<feature type="region of interest" description="Disordered" evidence="1">
    <location>
        <begin position="671"/>
        <end position="728"/>
    </location>
</feature>
<evidence type="ECO:0000256" key="1">
    <source>
        <dbReference type="SAM" id="MobiDB-lite"/>
    </source>
</evidence>
<feature type="region of interest" description="Disordered" evidence="1">
    <location>
        <begin position="1"/>
        <end position="33"/>
    </location>
</feature>
<gene>
    <name evidence="2" type="ORF">R9X50_00636700</name>
</gene>
<feature type="compositionally biased region" description="Acidic residues" evidence="1">
    <location>
        <begin position="630"/>
        <end position="646"/>
    </location>
</feature>
<sequence length="728" mass="79241">MAAAFTASLTLPQPEDTMDVSSPGSRTHEPGEDIDIDIDFADYAAAGHHTEDEHMIEDIDNRPPTATDATMDDDMPQIAEEEMHDGTDVEPDHPQGDDDELIDYGEDEDYTAIENVQDSAVGGVTHDDRDDVYHSELALQEMPSETLHEYPDEEAVVEAHHATEHVVADQTETWTEETLAGYAGDVHDETGGDETATGTQGTDIKTTEFTGPQDDAEQDGSEPATYENEKTAEDEYKEPKEPQLPDPITTTAQAGGDTPPSPTDTGLHPMSLRYNGQEIPLFKSQHQVDGLLTDDNLVSVSLAELMEKCKEGLTARGEEFSHVQELVLGFNRLPLMLYESSRAAFSTSLNDVLETFLLLSQNDGPETPPVFSLNLTTHLAFDSSLAFLKQAAESGQGLTHVGRPQGDDGEGYEDVHYEEEYDDEAAENPEYDHYEEQQGNYEGTTDKHVAQENTVEYVENGDSYDGEAEYYEEEYAQEHVEHESGAAHDAAQQDEFHSEHRTDDGAGAGEDDLHEANGNEDGSGAQTEEQPELISANDAANDASAVSSVTIHGEEPTGPAAGDQEKSFTFVEDGEAENAEGDQDLSAWPDDSAGQHVDGNTAANEETSTDAGELYGNTENSAYNVKDDGAAYEEDDGNDLIDYGEADDQYSYTENVNADHTAGEVAILADEDHIDFDDDTTAEYEAKKASPAGTGPVTNSPAGKRSFQDLDDEDDIDFNEPEQKKPRS</sequence>
<evidence type="ECO:0000313" key="2">
    <source>
        <dbReference type="EMBL" id="WPH03487.1"/>
    </source>
</evidence>
<evidence type="ECO:0000313" key="3">
    <source>
        <dbReference type="Proteomes" id="UP001303373"/>
    </source>
</evidence>
<feature type="region of interest" description="Disordered" evidence="1">
    <location>
        <begin position="184"/>
        <end position="271"/>
    </location>
</feature>
<feature type="region of interest" description="Disordered" evidence="1">
    <location>
        <begin position="479"/>
        <end position="646"/>
    </location>
</feature>
<keyword evidence="3" id="KW-1185">Reference proteome</keyword>